<accession>A0ABR1K0M3</accession>
<comment type="caution">
    <text evidence="2">The sequence shown here is derived from an EMBL/GenBank/DDBJ whole genome shotgun (WGS) entry which is preliminary data.</text>
</comment>
<sequence>MVIHRIILSEDEDSSEPEQPIQPDEDSSDHSSDPVQLDKDSVDGEDEGICHPCHTVFRQESRYTQPEYVFDTIMRHMLLGIGWHIKLTDDDDDDDGLQMEDENADNEEAKSDMAGYEVFLDPQTMFFHDLIATLACCHLHAANAFSFFPDPLDKTPTTFRWPRNMVDPPKGFQGPENLDHEHPVPSDPKPIDGPVVRGPMSQHSNLKMARHEGYRR</sequence>
<feature type="compositionally biased region" description="Basic and acidic residues" evidence="1">
    <location>
        <begin position="28"/>
        <end position="42"/>
    </location>
</feature>
<reference evidence="2 3" key="1">
    <citation type="submission" date="2024-01" db="EMBL/GenBank/DDBJ databases">
        <title>A draft genome for the cacao thread blight pathogen Marasmiellus scandens.</title>
        <authorList>
            <person name="Baruah I.K."/>
            <person name="Leung J."/>
            <person name="Bukari Y."/>
            <person name="Amoako-Attah I."/>
            <person name="Meinhardt L.W."/>
            <person name="Bailey B.A."/>
            <person name="Cohen S.P."/>
        </authorList>
    </citation>
    <scope>NUCLEOTIDE SEQUENCE [LARGE SCALE GENOMIC DNA]</scope>
    <source>
        <strain evidence="2 3">GH-19</strain>
    </source>
</reference>
<feature type="region of interest" description="Disordered" evidence="1">
    <location>
        <begin position="1"/>
        <end position="46"/>
    </location>
</feature>
<dbReference type="EMBL" id="JBANRG010000004">
    <property type="protein sequence ID" value="KAK7467417.1"/>
    <property type="molecule type" value="Genomic_DNA"/>
</dbReference>
<gene>
    <name evidence="2" type="ORF">VKT23_004471</name>
</gene>
<evidence type="ECO:0000256" key="1">
    <source>
        <dbReference type="SAM" id="MobiDB-lite"/>
    </source>
</evidence>
<proteinExistence type="predicted"/>
<name>A0ABR1K0M3_9AGAR</name>
<dbReference type="Proteomes" id="UP001498398">
    <property type="component" value="Unassembled WGS sequence"/>
</dbReference>
<organism evidence="2 3">
    <name type="scientific">Marasmiellus scandens</name>
    <dbReference type="NCBI Taxonomy" id="2682957"/>
    <lineage>
        <taxon>Eukaryota</taxon>
        <taxon>Fungi</taxon>
        <taxon>Dikarya</taxon>
        <taxon>Basidiomycota</taxon>
        <taxon>Agaricomycotina</taxon>
        <taxon>Agaricomycetes</taxon>
        <taxon>Agaricomycetidae</taxon>
        <taxon>Agaricales</taxon>
        <taxon>Marasmiineae</taxon>
        <taxon>Omphalotaceae</taxon>
        <taxon>Marasmiellus</taxon>
    </lineage>
</organism>
<keyword evidence="3" id="KW-1185">Reference proteome</keyword>
<evidence type="ECO:0000313" key="3">
    <source>
        <dbReference type="Proteomes" id="UP001498398"/>
    </source>
</evidence>
<protein>
    <submittedName>
        <fullName evidence="2">Uncharacterized protein</fullName>
    </submittedName>
</protein>
<feature type="region of interest" description="Disordered" evidence="1">
    <location>
        <begin position="166"/>
        <end position="216"/>
    </location>
</feature>
<evidence type="ECO:0000313" key="2">
    <source>
        <dbReference type="EMBL" id="KAK7467417.1"/>
    </source>
</evidence>